<name>A0A0B6ZNK8_9EUPU</name>
<evidence type="ECO:0000313" key="2">
    <source>
        <dbReference type="EMBL" id="CEK69927.1"/>
    </source>
</evidence>
<feature type="non-terminal residue" evidence="2">
    <location>
        <position position="1"/>
    </location>
</feature>
<feature type="region of interest" description="Disordered" evidence="1">
    <location>
        <begin position="236"/>
        <end position="259"/>
    </location>
</feature>
<accession>A0A0B6ZNK8</accession>
<dbReference type="EMBL" id="HACG01023062">
    <property type="protein sequence ID" value="CEK69927.1"/>
    <property type="molecule type" value="Transcribed_RNA"/>
</dbReference>
<gene>
    <name evidence="2" type="primary">ORF72143</name>
</gene>
<protein>
    <submittedName>
        <fullName evidence="2">Uncharacterized protein</fullName>
    </submittedName>
</protein>
<organism evidence="2">
    <name type="scientific">Arion vulgaris</name>
    <dbReference type="NCBI Taxonomy" id="1028688"/>
    <lineage>
        <taxon>Eukaryota</taxon>
        <taxon>Metazoa</taxon>
        <taxon>Spiralia</taxon>
        <taxon>Lophotrochozoa</taxon>
        <taxon>Mollusca</taxon>
        <taxon>Gastropoda</taxon>
        <taxon>Heterobranchia</taxon>
        <taxon>Euthyneura</taxon>
        <taxon>Panpulmonata</taxon>
        <taxon>Eupulmonata</taxon>
        <taxon>Stylommatophora</taxon>
        <taxon>Helicina</taxon>
        <taxon>Arionoidea</taxon>
        <taxon>Arionidae</taxon>
        <taxon>Arion</taxon>
    </lineage>
</organism>
<evidence type="ECO:0000256" key="1">
    <source>
        <dbReference type="SAM" id="MobiDB-lite"/>
    </source>
</evidence>
<sequence length="515" mass="57723">GGIVADRWQTLMEDGPKQAQTLWENVQRKIVSDPQTPDSTLDLHHPSLSEHQSHVATLAINSFACSQITPRLDSFQSATSQKQPHVSSSLIVPTSILKNSNAVTNYSSETNLPIQNMFQNLPSPLNPNQNMHYPNPNPVHTNTHSFQYHNAFIPVANSSIENYEDINEVFPGGQEQHFIPSSVQPPDDLYAISSPPKPPRILGKPMTKFGTTPSTVQPVPDTLVQKLRPKSYMNAVDRESKKRNSFVDSNPISIRGAGQRADMGQHQLLMEGSAQDDSSHFQTENGYGYSQPYVKFNHNSEAISTSPEYNRGHIYHNTFPHPDEQGQYTKKQHHVHNNNNNHPSQWSAFQSFSFNHNQGPSVYEYPVDHKQGPSVYEYPVDHNQGPSVYEYPVAGREICDTDLDDLPRPQHQRQHISGQLCSPQLYAAPPLCPPQGSVGRLPSPRSGSSSSCEPHNTSSTSSERSETPIIDRQRVHPDPRGQGYNGNQVHLRGHQPAHLTDRRFCVTQQYQQQLL</sequence>
<feature type="compositionally biased region" description="Low complexity" evidence="1">
    <location>
        <begin position="436"/>
        <end position="462"/>
    </location>
</feature>
<feature type="compositionally biased region" description="Basic and acidic residues" evidence="1">
    <location>
        <begin position="463"/>
        <end position="479"/>
    </location>
</feature>
<feature type="region of interest" description="Disordered" evidence="1">
    <location>
        <begin position="432"/>
        <end position="491"/>
    </location>
</feature>
<dbReference type="AlphaFoldDB" id="A0A0B6ZNK8"/>
<proteinExistence type="predicted"/>
<reference evidence="2" key="1">
    <citation type="submission" date="2014-12" db="EMBL/GenBank/DDBJ databases">
        <title>Insight into the proteome of Arion vulgaris.</title>
        <authorList>
            <person name="Aradska J."/>
            <person name="Bulat T."/>
            <person name="Smidak R."/>
            <person name="Sarate P."/>
            <person name="Gangsoo J."/>
            <person name="Sialana F."/>
            <person name="Bilban M."/>
            <person name="Lubec G."/>
        </authorList>
    </citation>
    <scope>NUCLEOTIDE SEQUENCE</scope>
    <source>
        <tissue evidence="2">Skin</tissue>
    </source>
</reference>